<gene>
    <name evidence="3" type="ORF">GCM10010969_22120</name>
</gene>
<feature type="domain" description="N-acetyltransferase" evidence="1">
    <location>
        <begin position="1"/>
        <end position="92"/>
    </location>
</feature>
<comment type="caution">
    <text evidence="3">The sequence shown here is derived from an EMBL/GenBank/DDBJ whole genome shotgun (WGS) entry which is preliminary data.</text>
</comment>
<evidence type="ECO:0000259" key="2">
    <source>
        <dbReference type="PROSITE" id="PS51729"/>
    </source>
</evidence>
<dbReference type="Pfam" id="PF14542">
    <property type="entry name" value="Acetyltransf_CG"/>
    <property type="match status" value="1"/>
</dbReference>
<proteinExistence type="predicted"/>
<dbReference type="SUPFAM" id="SSF55729">
    <property type="entry name" value="Acyl-CoA N-acyltransferases (Nat)"/>
    <property type="match status" value="1"/>
</dbReference>
<dbReference type="PROSITE" id="PS51186">
    <property type="entry name" value="GNAT"/>
    <property type="match status" value="1"/>
</dbReference>
<dbReference type="InterPro" id="IPR016181">
    <property type="entry name" value="Acyl_CoA_acyltransferase"/>
</dbReference>
<dbReference type="Gene3D" id="3.40.630.30">
    <property type="match status" value="1"/>
</dbReference>
<evidence type="ECO:0000313" key="4">
    <source>
        <dbReference type="Proteomes" id="UP000606653"/>
    </source>
</evidence>
<dbReference type="PANTHER" id="PTHR31435:SF10">
    <property type="entry name" value="BSR4717 PROTEIN"/>
    <property type="match status" value="1"/>
</dbReference>
<dbReference type="Proteomes" id="UP000606653">
    <property type="component" value="Unassembled WGS sequence"/>
</dbReference>
<protein>
    <submittedName>
        <fullName evidence="3">N-acetyltransferase</fullName>
    </submittedName>
</protein>
<dbReference type="EMBL" id="BMLN01000005">
    <property type="protein sequence ID" value="GGO00659.1"/>
    <property type="molecule type" value="Genomic_DNA"/>
</dbReference>
<feature type="domain" description="N-acetyltransferase" evidence="2">
    <location>
        <begin position="3"/>
        <end position="90"/>
    </location>
</feature>
<name>A0ABQ2L2S6_9BACL</name>
<dbReference type="CDD" id="cd04301">
    <property type="entry name" value="NAT_SF"/>
    <property type="match status" value="1"/>
</dbReference>
<evidence type="ECO:0000313" key="3">
    <source>
        <dbReference type="EMBL" id="GGO00659.1"/>
    </source>
</evidence>
<dbReference type="InterPro" id="IPR045057">
    <property type="entry name" value="Gcn5-rel_NAT"/>
</dbReference>
<reference evidence="4" key="1">
    <citation type="journal article" date="2019" name="Int. J. Syst. Evol. Microbiol.">
        <title>The Global Catalogue of Microorganisms (GCM) 10K type strain sequencing project: providing services to taxonomists for standard genome sequencing and annotation.</title>
        <authorList>
            <consortium name="The Broad Institute Genomics Platform"/>
            <consortium name="The Broad Institute Genome Sequencing Center for Infectious Disease"/>
            <person name="Wu L."/>
            <person name="Ma J."/>
        </authorList>
    </citation>
    <scope>NUCLEOTIDE SEQUENCE [LARGE SCALE GENOMIC DNA]</scope>
    <source>
        <strain evidence="4">CGMCC 1.6964</strain>
    </source>
</reference>
<dbReference type="PANTHER" id="PTHR31435">
    <property type="entry name" value="PROTEIN NATD1"/>
    <property type="match status" value="1"/>
</dbReference>
<evidence type="ECO:0000259" key="1">
    <source>
        <dbReference type="PROSITE" id="PS51186"/>
    </source>
</evidence>
<accession>A0ABQ2L2S6</accession>
<dbReference type="RefSeq" id="WP_018978969.1">
    <property type="nucleotide sequence ID" value="NZ_BMLN01000005.1"/>
</dbReference>
<sequence>MAAIEQQEDAFVMIEDGREVGKVSYMPREDGVLLLDHTFVDQSMRGQHVGEQLVESVVELARERGVKIDPVCPFASALFERKKEYEDVWQRD</sequence>
<dbReference type="InterPro" id="IPR000182">
    <property type="entry name" value="GNAT_dom"/>
</dbReference>
<dbReference type="InterPro" id="IPR031165">
    <property type="entry name" value="GNAT_YJDJ"/>
</dbReference>
<organism evidence="3 4">
    <name type="scientific">Saccharibacillus kuerlensis</name>
    <dbReference type="NCBI Taxonomy" id="459527"/>
    <lineage>
        <taxon>Bacteria</taxon>
        <taxon>Bacillati</taxon>
        <taxon>Bacillota</taxon>
        <taxon>Bacilli</taxon>
        <taxon>Bacillales</taxon>
        <taxon>Paenibacillaceae</taxon>
        <taxon>Saccharibacillus</taxon>
    </lineage>
</organism>
<keyword evidence="4" id="KW-1185">Reference proteome</keyword>
<dbReference type="PROSITE" id="PS51729">
    <property type="entry name" value="GNAT_YJDJ"/>
    <property type="match status" value="1"/>
</dbReference>